<evidence type="ECO:0000313" key="2">
    <source>
        <dbReference type="Proteomes" id="UP000219338"/>
    </source>
</evidence>
<reference evidence="2" key="1">
    <citation type="journal article" date="2017" name="Nat. Ecol. Evol.">
        <title>Genome expansion and lineage-specific genetic innovations in the forest pathogenic fungi Armillaria.</title>
        <authorList>
            <person name="Sipos G."/>
            <person name="Prasanna A.N."/>
            <person name="Walter M.C."/>
            <person name="O'Connor E."/>
            <person name="Balint B."/>
            <person name="Krizsan K."/>
            <person name="Kiss B."/>
            <person name="Hess J."/>
            <person name="Varga T."/>
            <person name="Slot J."/>
            <person name="Riley R."/>
            <person name="Boka B."/>
            <person name="Rigling D."/>
            <person name="Barry K."/>
            <person name="Lee J."/>
            <person name="Mihaltcheva S."/>
            <person name="LaButti K."/>
            <person name="Lipzen A."/>
            <person name="Waldron R."/>
            <person name="Moloney N.M."/>
            <person name="Sperisen C."/>
            <person name="Kredics L."/>
            <person name="Vagvoelgyi C."/>
            <person name="Patrignani A."/>
            <person name="Fitzpatrick D."/>
            <person name="Nagy I."/>
            <person name="Doyle S."/>
            <person name="Anderson J.B."/>
            <person name="Grigoriev I.V."/>
            <person name="Gueldener U."/>
            <person name="Muensterkoetter M."/>
            <person name="Nagy L.G."/>
        </authorList>
    </citation>
    <scope>NUCLEOTIDE SEQUENCE [LARGE SCALE GENOMIC DNA]</scope>
    <source>
        <strain evidence="2">C18/9</strain>
    </source>
</reference>
<gene>
    <name evidence="1" type="ORF">ARMOST_18242</name>
</gene>
<dbReference type="AlphaFoldDB" id="A0A284S198"/>
<evidence type="ECO:0000313" key="1">
    <source>
        <dbReference type="EMBL" id="SJL14774.1"/>
    </source>
</evidence>
<accession>A0A284S198</accession>
<keyword evidence="2" id="KW-1185">Reference proteome</keyword>
<dbReference type="Proteomes" id="UP000219338">
    <property type="component" value="Unassembled WGS sequence"/>
</dbReference>
<name>A0A284S198_ARMOS</name>
<sequence>MNNNEDVVDQEDAENLGTLLLTPPWPVLELNNARDRWADAKG</sequence>
<organism evidence="1 2">
    <name type="scientific">Armillaria ostoyae</name>
    <name type="common">Armillaria root rot fungus</name>
    <dbReference type="NCBI Taxonomy" id="47428"/>
    <lineage>
        <taxon>Eukaryota</taxon>
        <taxon>Fungi</taxon>
        <taxon>Dikarya</taxon>
        <taxon>Basidiomycota</taxon>
        <taxon>Agaricomycotina</taxon>
        <taxon>Agaricomycetes</taxon>
        <taxon>Agaricomycetidae</taxon>
        <taxon>Agaricales</taxon>
        <taxon>Marasmiineae</taxon>
        <taxon>Physalacriaceae</taxon>
        <taxon>Armillaria</taxon>
    </lineage>
</organism>
<proteinExistence type="predicted"/>
<protein>
    <submittedName>
        <fullName evidence="1">Uncharacterized protein</fullName>
    </submittedName>
</protein>
<dbReference type="EMBL" id="FUEG01000025">
    <property type="protein sequence ID" value="SJL14774.1"/>
    <property type="molecule type" value="Genomic_DNA"/>
</dbReference>